<dbReference type="Pfam" id="PF00462">
    <property type="entry name" value="Glutaredoxin"/>
    <property type="match status" value="1"/>
</dbReference>
<keyword evidence="2 5" id="KW-0560">Oxidoreductase</keyword>
<evidence type="ECO:0000256" key="1">
    <source>
        <dbReference type="ARBA" id="ARBA00022559"/>
    </source>
</evidence>
<dbReference type="Proteomes" id="UP000254802">
    <property type="component" value="Unassembled WGS sequence"/>
</dbReference>
<gene>
    <name evidence="7" type="ORF">FEA53_02280</name>
    <name evidence="6" type="ORF">FEB89_02285</name>
    <name evidence="5" type="ORF">NCTC10638_01362</name>
</gene>
<proteinExistence type="predicted"/>
<dbReference type="GeneID" id="67370101"/>
<dbReference type="CDD" id="cd03013">
    <property type="entry name" value="PRX5_like"/>
    <property type="match status" value="1"/>
</dbReference>
<dbReference type="EMBL" id="VAJI01000002">
    <property type="protein sequence ID" value="TRB39983.1"/>
    <property type="molecule type" value="Genomic_DNA"/>
</dbReference>
<dbReference type="GO" id="GO:0034599">
    <property type="term" value="P:cellular response to oxidative stress"/>
    <property type="evidence" value="ECO:0007669"/>
    <property type="project" value="InterPro"/>
</dbReference>
<dbReference type="PROSITE" id="PS51352">
    <property type="entry name" value="THIOREDOXIN_2"/>
    <property type="match status" value="1"/>
</dbReference>
<dbReference type="KEGG" id="mhay:VK67_12010"/>
<evidence type="ECO:0000313" key="7">
    <source>
        <dbReference type="EMBL" id="TRB76117.1"/>
    </source>
</evidence>
<keyword evidence="10" id="KW-1185">Reference proteome</keyword>
<evidence type="ECO:0000313" key="10">
    <source>
        <dbReference type="Proteomes" id="UP000318394"/>
    </source>
</evidence>
<sequence length="244" mass="26938">MSFKDMTGQKVPSVTFRTRQNDAWVDVTTDELFNNKTVVVFSLPGAFTPTCSSTHLPRYNELACEFKALGVDDIICMSVNDTFVMNAWKADQESENITVIPDGNGEFTEGMGLLVDKNDLGFGKRSWRYSMLVKNGIVEKMFIEPQEPGDPFKVSDADTMIKYLSPNWTAKESVSIITKPGCLFCAKAKALLKEQGYTFEEIVLGRDASTISVRAITGKTSVPQVFIGGKYIGGSDELAAYFAK</sequence>
<dbReference type="NCBIfam" id="TIGR02190">
    <property type="entry name" value="GlrX-dom"/>
    <property type="match status" value="1"/>
</dbReference>
<dbReference type="EC" id="1.11.1.15" evidence="5"/>
<evidence type="ECO:0000313" key="5">
    <source>
        <dbReference type="EMBL" id="STY60169.1"/>
    </source>
</evidence>
<dbReference type="InterPro" id="IPR002109">
    <property type="entry name" value="Glutaredoxin"/>
</dbReference>
<organism evidence="5 8">
    <name type="scientific">Mannheimia haemolytica</name>
    <name type="common">Pasteurella haemolytica</name>
    <dbReference type="NCBI Taxonomy" id="75985"/>
    <lineage>
        <taxon>Bacteria</taxon>
        <taxon>Pseudomonadati</taxon>
        <taxon>Pseudomonadota</taxon>
        <taxon>Gammaproteobacteria</taxon>
        <taxon>Pasteurellales</taxon>
        <taxon>Pasteurellaceae</taxon>
        <taxon>Mannheimia</taxon>
    </lineage>
</organism>
<dbReference type="Proteomes" id="UP000315164">
    <property type="component" value="Unassembled WGS sequence"/>
</dbReference>
<dbReference type="EMBL" id="VAJB01000002">
    <property type="protein sequence ID" value="TRB76117.1"/>
    <property type="molecule type" value="Genomic_DNA"/>
</dbReference>
<dbReference type="Gene3D" id="3.40.30.10">
    <property type="entry name" value="Glutaredoxin"/>
    <property type="match status" value="2"/>
</dbReference>
<reference evidence="9 10" key="2">
    <citation type="journal article" date="2019" name="Vet. Microbiol.">
        <title>Genetic characterization of susceptible and multi-drug resistant Mannheimia haemolytica isolated from high-risk stocker calves prior to and after antimicrobial metaphylaxis.</title>
        <authorList>
            <person name="Snyder E.R."/>
            <person name="Alvarez-Narvaez S."/>
            <person name="Credille B.C."/>
        </authorList>
    </citation>
    <scope>NUCLEOTIDE SEQUENCE [LARGE SCALE GENOMIC DNA]</scope>
    <source>
        <strain evidence="7 9">UGA-R5-128-1</strain>
        <strain evidence="6 10">UGA-R7-163-1</strain>
    </source>
</reference>
<dbReference type="RefSeq" id="WP_006250446.1">
    <property type="nucleotide sequence ID" value="NZ_CP011098.1"/>
</dbReference>
<dbReference type="GO" id="GO:0045454">
    <property type="term" value="P:cell redox homeostasis"/>
    <property type="evidence" value="ECO:0007669"/>
    <property type="project" value="TreeGrafter"/>
</dbReference>
<dbReference type="PANTHER" id="PTHR10430:SF16">
    <property type="entry name" value="PEROXIREDOXIN-5, MITOCHONDRIAL"/>
    <property type="match status" value="1"/>
</dbReference>
<dbReference type="Proteomes" id="UP000318394">
    <property type="component" value="Unassembled WGS sequence"/>
</dbReference>
<dbReference type="InterPro" id="IPR037944">
    <property type="entry name" value="PRX5-like"/>
</dbReference>
<accession>A0A249A3W4</accession>
<feature type="domain" description="Thioredoxin" evidence="4">
    <location>
        <begin position="5"/>
        <end position="166"/>
    </location>
</feature>
<dbReference type="KEGG" id="mhaq:WC39_12005"/>
<protein>
    <submittedName>
        <fullName evidence="6">Glutathione peroxidase</fullName>
    </submittedName>
    <submittedName>
        <fullName evidence="5">Hybrid peroxiredoxin hyPrx5</fullName>
        <ecNumber evidence="5">1.11.1.15</ecNumber>
    </submittedName>
</protein>
<name>A0A249A3W4_MANHA</name>
<evidence type="ECO:0000259" key="4">
    <source>
        <dbReference type="PROSITE" id="PS51352"/>
    </source>
</evidence>
<dbReference type="SUPFAM" id="SSF52833">
    <property type="entry name" value="Thioredoxin-like"/>
    <property type="match status" value="1"/>
</dbReference>
<keyword evidence="1 5" id="KW-0575">Peroxidase</keyword>
<reference evidence="5 8" key="1">
    <citation type="submission" date="2018-06" db="EMBL/GenBank/DDBJ databases">
        <authorList>
            <consortium name="Pathogen Informatics"/>
            <person name="Doyle S."/>
        </authorList>
    </citation>
    <scope>NUCLEOTIDE SEQUENCE [LARGE SCALE GENOMIC DNA]</scope>
    <source>
        <strain evidence="5 8">NCTC10638</strain>
    </source>
</reference>
<dbReference type="EMBL" id="UGPN01000002">
    <property type="protein sequence ID" value="STY60169.1"/>
    <property type="molecule type" value="Genomic_DNA"/>
</dbReference>
<dbReference type="PANTHER" id="PTHR10430">
    <property type="entry name" value="PEROXIREDOXIN"/>
    <property type="match status" value="1"/>
</dbReference>
<dbReference type="GO" id="GO:0005737">
    <property type="term" value="C:cytoplasm"/>
    <property type="evidence" value="ECO:0007669"/>
    <property type="project" value="TreeGrafter"/>
</dbReference>
<evidence type="ECO:0000256" key="3">
    <source>
        <dbReference type="PIRSR" id="PIRSR637944-1"/>
    </source>
</evidence>
<evidence type="ECO:0000313" key="6">
    <source>
        <dbReference type="EMBL" id="TRB39983.1"/>
    </source>
</evidence>
<dbReference type="InterPro" id="IPR011906">
    <property type="entry name" value="Glutaredoxin_dom"/>
</dbReference>
<dbReference type="GO" id="GO:0008379">
    <property type="term" value="F:thioredoxin peroxidase activity"/>
    <property type="evidence" value="ECO:0007669"/>
    <property type="project" value="InterPro"/>
</dbReference>
<dbReference type="OrthoDB" id="9800621at2"/>
<dbReference type="InterPro" id="IPR013766">
    <property type="entry name" value="Thioredoxin_domain"/>
</dbReference>
<evidence type="ECO:0000313" key="9">
    <source>
        <dbReference type="Proteomes" id="UP000315164"/>
    </source>
</evidence>
<dbReference type="Pfam" id="PF08534">
    <property type="entry name" value="Redoxin"/>
    <property type="match status" value="1"/>
</dbReference>
<evidence type="ECO:0000313" key="8">
    <source>
        <dbReference type="Proteomes" id="UP000254802"/>
    </source>
</evidence>
<dbReference type="PROSITE" id="PS51354">
    <property type="entry name" value="GLUTAREDOXIN_2"/>
    <property type="match status" value="1"/>
</dbReference>
<dbReference type="InterPro" id="IPR036249">
    <property type="entry name" value="Thioredoxin-like_sf"/>
</dbReference>
<dbReference type="GO" id="GO:0042744">
    <property type="term" value="P:hydrogen peroxide catabolic process"/>
    <property type="evidence" value="ECO:0007669"/>
    <property type="project" value="TreeGrafter"/>
</dbReference>
<dbReference type="PRINTS" id="PR00160">
    <property type="entry name" value="GLUTAREDOXIN"/>
</dbReference>
<dbReference type="FunFam" id="3.40.30.10:FF:000160">
    <property type="entry name" value="Peroxiredoxin family protein/glutaredoxin"/>
    <property type="match status" value="1"/>
</dbReference>
<dbReference type="AlphaFoldDB" id="A0A249A3W4"/>
<dbReference type="STRING" id="75985.WC39_12005"/>
<evidence type="ECO:0000256" key="2">
    <source>
        <dbReference type="ARBA" id="ARBA00023002"/>
    </source>
</evidence>
<dbReference type="InterPro" id="IPR014025">
    <property type="entry name" value="Glutaredoxin_subgr"/>
</dbReference>
<dbReference type="InterPro" id="IPR013740">
    <property type="entry name" value="Redoxin"/>
</dbReference>
<feature type="active site" description="Cysteine sulfenic acid (-SOH) intermediate" evidence="3">
    <location>
        <position position="51"/>
    </location>
</feature>